<dbReference type="Proteomes" id="UP000187408">
    <property type="component" value="Unassembled WGS sequence"/>
</dbReference>
<comment type="caution">
    <text evidence="3">The sequence shown here is derived from an EMBL/GenBank/DDBJ whole genome shotgun (WGS) entry which is preliminary data.</text>
</comment>
<reference evidence="3 4" key="1">
    <citation type="submission" date="2016-10" db="EMBL/GenBank/DDBJ databases">
        <title>Genome sequence of a sulfur-reducing bacterium Desulfurobacterium indicum K6013.</title>
        <authorList>
            <person name="Cao J."/>
            <person name="Shao Z."/>
            <person name="Alain K."/>
            <person name="Jebbar M."/>
        </authorList>
    </citation>
    <scope>NUCLEOTIDE SEQUENCE [LARGE SCALE GENOMIC DNA]</scope>
    <source>
        <strain evidence="3 4">K6013</strain>
    </source>
</reference>
<keyword evidence="1" id="KW-0813">Transport</keyword>
<keyword evidence="4" id="KW-1185">Reference proteome</keyword>
<keyword evidence="1" id="KW-1003">Cell membrane</keyword>
<evidence type="ECO:0000313" key="3">
    <source>
        <dbReference type="EMBL" id="OMH40026.1"/>
    </source>
</evidence>
<evidence type="ECO:0000256" key="1">
    <source>
        <dbReference type="HAMAP-Rule" id="MF_01358"/>
    </source>
</evidence>
<protein>
    <recommendedName>
        <fullName evidence="1">NADH-quinone oxidoreductase subunit D</fullName>
        <ecNumber evidence="1">7.1.1.-</ecNumber>
    </recommendedName>
    <alternativeName>
        <fullName evidence="1">NADH dehydrogenase I subunit D</fullName>
    </alternativeName>
    <alternativeName>
        <fullName evidence="1">NDH-1 subunit D</fullName>
    </alternativeName>
</protein>
<organism evidence="3 4">
    <name type="scientific">Desulfurobacterium indicum</name>
    <dbReference type="NCBI Taxonomy" id="1914305"/>
    <lineage>
        <taxon>Bacteria</taxon>
        <taxon>Pseudomonadati</taxon>
        <taxon>Aquificota</taxon>
        <taxon>Aquificia</taxon>
        <taxon>Desulfurobacteriales</taxon>
        <taxon>Desulfurobacteriaceae</taxon>
        <taxon>Desulfurobacterium</taxon>
    </lineage>
</organism>
<keyword evidence="1" id="KW-0830">Ubiquinone</keyword>
<dbReference type="RefSeq" id="WP_076713458.1">
    <property type="nucleotide sequence ID" value="NZ_MOEN01000032.1"/>
</dbReference>
<dbReference type="Pfam" id="PF00346">
    <property type="entry name" value="Complex1_49kDa"/>
    <property type="match status" value="2"/>
</dbReference>
<dbReference type="NCBIfam" id="NF004739">
    <property type="entry name" value="PRK06075.1"/>
    <property type="match status" value="1"/>
</dbReference>
<feature type="domain" description="NADH-quinone oxidoreductase subunit D" evidence="2">
    <location>
        <begin position="307"/>
        <end position="381"/>
    </location>
</feature>
<dbReference type="AlphaFoldDB" id="A0A1R1MJU1"/>
<dbReference type="GO" id="GO:0048038">
    <property type="term" value="F:quinone binding"/>
    <property type="evidence" value="ECO:0007669"/>
    <property type="project" value="UniProtKB-KW"/>
</dbReference>
<comment type="subcellular location">
    <subcellularLocation>
        <location evidence="1">Cell membrane</location>
        <topology evidence="1">Peripheral membrane protein</topology>
        <orientation evidence="1">Cytoplasmic side</orientation>
    </subcellularLocation>
</comment>
<dbReference type="PANTHER" id="PTHR11993">
    <property type="entry name" value="NADH-UBIQUINONE OXIDOREDUCTASE 49 KDA SUBUNIT"/>
    <property type="match status" value="1"/>
</dbReference>
<dbReference type="InterPro" id="IPR022885">
    <property type="entry name" value="NDH1_su_D/H"/>
</dbReference>
<dbReference type="InterPro" id="IPR001135">
    <property type="entry name" value="NADH_Q_OxRdtase_suD"/>
</dbReference>
<dbReference type="PANTHER" id="PTHR11993:SF10">
    <property type="entry name" value="NADH DEHYDROGENASE [UBIQUINONE] IRON-SULFUR PROTEIN 2, MITOCHONDRIAL"/>
    <property type="match status" value="1"/>
</dbReference>
<comment type="function">
    <text evidence="1">NDH-1 shuttles electrons from NADH, via FMN and iron-sulfur (Fe-S) centers, to quinones in the respiratory chain. The immediate electron acceptor for the enzyme in this species is believed to be ubiquinone. Couples the redox reaction to proton translocation (for every two electrons transferred, four hydrogen ions are translocated across the cytoplasmic membrane), and thus conserves the redox energy in a proton gradient.</text>
</comment>
<dbReference type="EC" id="7.1.1.-" evidence="1"/>
<keyword evidence="1" id="KW-0472">Membrane</keyword>
<comment type="similarity">
    <text evidence="1">Belongs to the complex I 49 kDa subunit family.</text>
</comment>
<dbReference type="EMBL" id="MOEN01000032">
    <property type="protein sequence ID" value="OMH40026.1"/>
    <property type="molecule type" value="Genomic_DNA"/>
</dbReference>
<dbReference type="STRING" id="1914305.BLW93_07410"/>
<dbReference type="InterPro" id="IPR029014">
    <property type="entry name" value="NiFe-Hase_large"/>
</dbReference>
<keyword evidence="1" id="KW-1278">Translocase</keyword>
<feature type="domain" description="NADH-quinone oxidoreductase subunit D" evidence="2">
    <location>
        <begin position="135"/>
        <end position="305"/>
    </location>
</feature>
<accession>A0A1R1MJU1</accession>
<dbReference type="GO" id="GO:0050136">
    <property type="term" value="F:NADH dehydrogenase (quinone) (non-electrogenic) activity"/>
    <property type="evidence" value="ECO:0007669"/>
    <property type="project" value="UniProtKB-UniRule"/>
</dbReference>
<dbReference type="HAMAP" id="MF_01358">
    <property type="entry name" value="NDH1_NuoD"/>
    <property type="match status" value="1"/>
</dbReference>
<keyword evidence="1" id="KW-0874">Quinone</keyword>
<dbReference type="GO" id="GO:0005886">
    <property type="term" value="C:plasma membrane"/>
    <property type="evidence" value="ECO:0007669"/>
    <property type="project" value="UniProtKB-SubCell"/>
</dbReference>
<dbReference type="OrthoDB" id="9801496at2"/>
<dbReference type="GO" id="GO:0051287">
    <property type="term" value="F:NAD binding"/>
    <property type="evidence" value="ECO:0007669"/>
    <property type="project" value="InterPro"/>
</dbReference>
<evidence type="ECO:0000313" key="4">
    <source>
        <dbReference type="Proteomes" id="UP000187408"/>
    </source>
</evidence>
<evidence type="ECO:0000259" key="2">
    <source>
        <dbReference type="Pfam" id="PF00346"/>
    </source>
</evidence>
<comment type="subunit">
    <text evidence="1">NDH-1 is composed of 14 different subunits. Subunits NuoB, C, D, E, F, and G constitute the peripheral sector of the complex.</text>
</comment>
<keyword evidence="1" id="KW-0520">NAD</keyword>
<sequence length="381" mass="43716">MEFWKEDFYSRKFAEKKRDDTIIVNMGPQHPATHGVLRVLVELYGEYIVRSECVLGYLHRMQEKMGEVKTFPQFYPNTGRLDYAHALAWNWAYVGAVEKLAGIEVPERAEYIRVITTELNRISSHLLWWGVYLLDLGAFTPVMYAFEDREILLDILQKITGSRLTYTYFRFGGVFQDIDSKFIEQTKTFCKRMRSRLNLYRDFVTENIIFRKRVEGVGVFSKDLITKYGATGPVARGSGIKYDVRKAEPYGVYDKFDFEIPVEESGDCLARYMVRMKEIEQSLNIIEQALEGLPEGDFRNKKAPKILKPPPGEAYFSVESARGKVGIYVVSDGGLNPYRVKLRSPTYSNLSLLNEASEGMLLADYVATLGSLDLVIPEIDK</sequence>
<name>A0A1R1MJU1_9BACT</name>
<dbReference type="Gene3D" id="1.10.645.10">
    <property type="entry name" value="Cytochrome-c3 Hydrogenase, chain B"/>
    <property type="match status" value="1"/>
</dbReference>
<dbReference type="SUPFAM" id="SSF56762">
    <property type="entry name" value="HydB/Nqo4-like"/>
    <property type="match status" value="1"/>
</dbReference>
<comment type="catalytic activity">
    <reaction evidence="1">
        <text>a quinone + NADH + 5 H(+)(in) = a quinol + NAD(+) + 4 H(+)(out)</text>
        <dbReference type="Rhea" id="RHEA:57888"/>
        <dbReference type="ChEBI" id="CHEBI:15378"/>
        <dbReference type="ChEBI" id="CHEBI:24646"/>
        <dbReference type="ChEBI" id="CHEBI:57540"/>
        <dbReference type="ChEBI" id="CHEBI:57945"/>
        <dbReference type="ChEBI" id="CHEBI:132124"/>
    </reaction>
</comment>
<gene>
    <name evidence="1" type="primary">nuoD</name>
    <name evidence="3" type="ORF">BLW93_07410</name>
</gene>
<proteinExistence type="inferred from homology"/>